<dbReference type="RefSeq" id="XP_047784110.1">
    <property type="nucleotide sequence ID" value="XM_047928836.1"/>
</dbReference>
<dbReference type="PIRSF" id="PIRSF037404">
    <property type="entry name" value="DNMT1"/>
    <property type="match status" value="1"/>
</dbReference>
<comment type="caution">
    <text evidence="13">The sequence shown here is derived from an EMBL/GenBank/DDBJ whole genome shotgun (WGS) entry which is preliminary data.</text>
</comment>
<keyword evidence="8" id="KW-0539">Nucleus</keyword>
<feature type="domain" description="BAH" evidence="12">
    <location>
        <begin position="436"/>
        <end position="573"/>
    </location>
</feature>
<dbReference type="Gene3D" id="2.30.30.490">
    <property type="match status" value="2"/>
</dbReference>
<dbReference type="EC" id="2.1.1.37" evidence="2"/>
<sequence>MPTPQQLMSRSQRPTAFDVSFPDEARHSQGSVGAQDDDGDCSVRSGSGSSASKRKQRDDAALDLLPIAVKRKLAVRPKDRLKDTPDLQYTPDPADIKETGDTVILGEDPDDLGGDGLPVRVLSEFAVFDPKEGYHLYSLSDENIGQHKLHAAGFVSAVYVNDEDEGQEDDVEGSVQRLRTAQIEQYSLDYETRDDPLYIQSKHAWYQLRNPSDMYLVHHRAFYRPHRVTQILLSSAKENLGLQWDELIELATTMRDPLLGVRIHPDDFLAAVPLISVILSEIQHGGRLKRVPAVRQLLEGKVPISRLSMPEAIPAASTGRQHRQLGNHPRIFHQVNNIDLAVLRPENQNPTRVTPLIEQLARGWFNERLFVVGAKLPEEHREIEANRAHLWMRQRLGEYIERQMSKKESKKKRFDSYANGDRIVDEFWGAVLVDGVKYSVGDTILTPRGSYEQRNERAAEMPEDLKDIPADAIISDYFWFGRIIHINQRRRKMHLQWFDHAPRGILEELADPRELFLWNSCGEIDADEAYGNVEVLYSKPPGAQLRDGRAESSSVFYCNYLCNETLATFTSVSEQDLSLPQNCMPPDNCPPCMLSTQREQEQTVTPIGNGIAYRSHRFHRHDFVLYVNTTPGPANIGQIMDFVGIKGRKRSIRSAVVRVLGRIDDIMGICPEQKDQQHLFMTEEEAEVPVEDLLSPCFVVPAHALTDDGEKREWLSSSPKHFYVKYRFPTMLPTRWADRTRLAHDDLLVCAECFEDDKQCSEDLQKFARTQKRRPLRGFDPFGGVGAFGLAMEESGCVKMCQSVEISPSAAHASRSNSPQMVVHNQCSNVVLEYAIKVSKHHKLEVPKEIGNSQQPLPVPPKPEDIDIIVAGFPCQPHSRLNMFQHANDRKSLLILNLLSWVDFLKPRYCVFENVRGFLKYNLHAFQAGKHQVEGGVDMGGLKFLVKALLAMRYQVCFGLLQAAHYGTPQARVRFFLIAAQDTSVLPSLPQPTHDFPLADALQMKFSNESQAQPINTQRGSALHHFVSVDDAIGDLPRFHWKSPQRADPAGDGLELTCEQSQHHCGLSGHEVEYEFAPRTVFQARCRREQSKDLQHFTKVPPPATVERVVNIPLTSKADYRSLRPELWQWQFANPSSAIARQGFRPGLYGRLNKDEWFNTTVTNVRPTAKQSWVLNPYCRRMVTVRELARSQGFPDNFIFHAKDGDVTTMHRQIGNAVPWPVAAAISRELLGVIFRKWQMDKQTAEPIEDE</sequence>
<keyword evidence="4 9" id="KW-0808">Transferase</keyword>
<dbReference type="PROSITE" id="PS51679">
    <property type="entry name" value="SAM_MT_C5"/>
    <property type="match status" value="1"/>
</dbReference>
<name>A0ABQ8KVK2_9APHY</name>
<dbReference type="PROSITE" id="PS51038">
    <property type="entry name" value="BAH"/>
    <property type="match status" value="2"/>
</dbReference>
<dbReference type="InterPro" id="IPR050390">
    <property type="entry name" value="C5-Methyltransferase"/>
</dbReference>
<dbReference type="InterPro" id="IPR001525">
    <property type="entry name" value="C5_MeTfrase"/>
</dbReference>
<dbReference type="InterPro" id="IPR001025">
    <property type="entry name" value="BAH_dom"/>
</dbReference>
<dbReference type="GeneID" id="72009568"/>
<evidence type="ECO:0000256" key="7">
    <source>
        <dbReference type="ARBA" id="ARBA00023125"/>
    </source>
</evidence>
<feature type="compositionally biased region" description="Low complexity" evidence="11">
    <location>
        <begin position="42"/>
        <end position="51"/>
    </location>
</feature>
<evidence type="ECO:0000256" key="11">
    <source>
        <dbReference type="SAM" id="MobiDB-lite"/>
    </source>
</evidence>
<dbReference type="InterPro" id="IPR022702">
    <property type="entry name" value="Cytosine_MeTrfase1_RFD"/>
</dbReference>
<dbReference type="PRINTS" id="PR00105">
    <property type="entry name" value="C5METTRFRASE"/>
</dbReference>
<feature type="compositionally biased region" description="Polar residues" evidence="11">
    <location>
        <begin position="1"/>
        <end position="14"/>
    </location>
</feature>
<accession>A0ABQ8KVK2</accession>
<keyword evidence="7" id="KW-0238">DNA-binding</keyword>
<feature type="region of interest" description="Disordered" evidence="11">
    <location>
        <begin position="79"/>
        <end position="101"/>
    </location>
</feature>
<feature type="active site" evidence="9">
    <location>
        <position position="875"/>
    </location>
</feature>
<reference evidence="13 14" key="1">
    <citation type="journal article" date="2021" name="Environ. Microbiol.">
        <title>Gene family expansions and transcriptome signatures uncover fungal adaptations to wood decay.</title>
        <authorList>
            <person name="Hage H."/>
            <person name="Miyauchi S."/>
            <person name="Viragh M."/>
            <person name="Drula E."/>
            <person name="Min B."/>
            <person name="Chaduli D."/>
            <person name="Navarro D."/>
            <person name="Favel A."/>
            <person name="Norest M."/>
            <person name="Lesage-Meessen L."/>
            <person name="Balint B."/>
            <person name="Merenyi Z."/>
            <person name="de Eugenio L."/>
            <person name="Morin E."/>
            <person name="Martinez A.T."/>
            <person name="Baldrian P."/>
            <person name="Stursova M."/>
            <person name="Martinez M.J."/>
            <person name="Novotny C."/>
            <person name="Magnuson J.K."/>
            <person name="Spatafora J.W."/>
            <person name="Maurice S."/>
            <person name="Pangilinan J."/>
            <person name="Andreopoulos W."/>
            <person name="LaButti K."/>
            <person name="Hundley H."/>
            <person name="Na H."/>
            <person name="Kuo A."/>
            <person name="Barry K."/>
            <person name="Lipzen A."/>
            <person name="Henrissat B."/>
            <person name="Riley R."/>
            <person name="Ahrendt S."/>
            <person name="Nagy L.G."/>
            <person name="Grigoriev I.V."/>
            <person name="Martin F."/>
            <person name="Rosso M.N."/>
        </authorList>
    </citation>
    <scope>NUCLEOTIDE SEQUENCE [LARGE SCALE GENOMIC DNA]</scope>
    <source>
        <strain evidence="13 14">CIRM-BRFM 1785</strain>
    </source>
</reference>
<evidence type="ECO:0000256" key="8">
    <source>
        <dbReference type="ARBA" id="ARBA00023242"/>
    </source>
</evidence>
<dbReference type="InterPro" id="IPR029063">
    <property type="entry name" value="SAM-dependent_MTases_sf"/>
</dbReference>
<evidence type="ECO:0000259" key="12">
    <source>
        <dbReference type="PROSITE" id="PS51038"/>
    </source>
</evidence>
<dbReference type="EMBL" id="JADCUA010000002">
    <property type="protein sequence ID" value="KAH9843063.1"/>
    <property type="molecule type" value="Genomic_DNA"/>
</dbReference>
<keyword evidence="6" id="KW-0677">Repeat</keyword>
<evidence type="ECO:0000256" key="3">
    <source>
        <dbReference type="ARBA" id="ARBA00022603"/>
    </source>
</evidence>
<evidence type="ECO:0000256" key="9">
    <source>
        <dbReference type="PROSITE-ProRule" id="PRU01016"/>
    </source>
</evidence>
<keyword evidence="5 9" id="KW-0949">S-adenosyl-L-methionine</keyword>
<evidence type="ECO:0000256" key="1">
    <source>
        <dbReference type="ARBA" id="ARBA00004123"/>
    </source>
</evidence>
<organism evidence="13 14">
    <name type="scientific">Rhodofomes roseus</name>
    <dbReference type="NCBI Taxonomy" id="34475"/>
    <lineage>
        <taxon>Eukaryota</taxon>
        <taxon>Fungi</taxon>
        <taxon>Dikarya</taxon>
        <taxon>Basidiomycota</taxon>
        <taxon>Agaricomycotina</taxon>
        <taxon>Agaricomycetes</taxon>
        <taxon>Polyporales</taxon>
        <taxon>Rhodofomes</taxon>
    </lineage>
</organism>
<dbReference type="Pfam" id="PF12047">
    <property type="entry name" value="DNMT1-RFD"/>
    <property type="match status" value="1"/>
</dbReference>
<dbReference type="Pfam" id="PF00145">
    <property type="entry name" value="DNA_methylase"/>
    <property type="match status" value="1"/>
</dbReference>
<feature type="domain" description="BAH" evidence="12">
    <location>
        <begin position="616"/>
        <end position="739"/>
    </location>
</feature>
<evidence type="ECO:0000256" key="2">
    <source>
        <dbReference type="ARBA" id="ARBA00011975"/>
    </source>
</evidence>
<keyword evidence="14" id="KW-1185">Reference proteome</keyword>
<gene>
    <name evidence="13" type="ORF">C8Q71DRAFT_904029</name>
</gene>
<keyword evidence="3 9" id="KW-0489">Methyltransferase</keyword>
<feature type="region of interest" description="Disordered" evidence="11">
    <location>
        <begin position="1"/>
        <end position="59"/>
    </location>
</feature>
<evidence type="ECO:0000313" key="14">
    <source>
        <dbReference type="Proteomes" id="UP000814176"/>
    </source>
</evidence>
<dbReference type="Proteomes" id="UP000814176">
    <property type="component" value="Unassembled WGS sequence"/>
</dbReference>
<comment type="similarity">
    <text evidence="9 10">Belongs to the class I-like SAM-binding methyltransferase superfamily. C5-methyltransferase family.</text>
</comment>
<evidence type="ECO:0000256" key="6">
    <source>
        <dbReference type="ARBA" id="ARBA00022737"/>
    </source>
</evidence>
<dbReference type="PANTHER" id="PTHR10629:SF52">
    <property type="entry name" value="DNA (CYTOSINE-5)-METHYLTRANSFERASE 1"/>
    <property type="match status" value="1"/>
</dbReference>
<evidence type="ECO:0000256" key="5">
    <source>
        <dbReference type="ARBA" id="ARBA00022691"/>
    </source>
</evidence>
<comment type="subcellular location">
    <subcellularLocation>
        <location evidence="1">Nucleus</location>
    </subcellularLocation>
</comment>
<evidence type="ECO:0000256" key="10">
    <source>
        <dbReference type="RuleBase" id="RU000416"/>
    </source>
</evidence>
<evidence type="ECO:0000313" key="13">
    <source>
        <dbReference type="EMBL" id="KAH9843063.1"/>
    </source>
</evidence>
<proteinExistence type="inferred from homology"/>
<protein>
    <recommendedName>
        <fullName evidence="2">DNA (cytosine-5-)-methyltransferase</fullName>
        <ecNumber evidence="2">2.1.1.37</ecNumber>
    </recommendedName>
</protein>
<dbReference type="Gene3D" id="3.90.120.10">
    <property type="entry name" value="DNA Methylase, subunit A, domain 2"/>
    <property type="match status" value="1"/>
</dbReference>
<dbReference type="SUPFAM" id="SSF53335">
    <property type="entry name" value="S-adenosyl-L-methionine-dependent methyltransferases"/>
    <property type="match status" value="1"/>
</dbReference>
<dbReference type="Gene3D" id="3.40.50.150">
    <property type="entry name" value="Vaccinia Virus protein VP39"/>
    <property type="match status" value="1"/>
</dbReference>
<dbReference type="PANTHER" id="PTHR10629">
    <property type="entry name" value="CYTOSINE-SPECIFIC METHYLTRANSFERASE"/>
    <property type="match status" value="1"/>
</dbReference>
<dbReference type="NCBIfam" id="TIGR00675">
    <property type="entry name" value="dcm"/>
    <property type="match status" value="1"/>
</dbReference>
<evidence type="ECO:0000256" key="4">
    <source>
        <dbReference type="ARBA" id="ARBA00022679"/>
    </source>
</evidence>
<dbReference type="InterPro" id="IPR043151">
    <property type="entry name" value="BAH_sf"/>
</dbReference>